<evidence type="ECO:0000313" key="1">
    <source>
        <dbReference type="EMBL" id="KAL1023512.1"/>
    </source>
</evidence>
<accession>A0ABD0YE74</accession>
<name>A0ABD0YE74_UMBPY</name>
<reference evidence="1 2" key="1">
    <citation type="submission" date="2024-06" db="EMBL/GenBank/DDBJ databases">
        <authorList>
            <person name="Pan Q."/>
            <person name="Wen M."/>
            <person name="Jouanno E."/>
            <person name="Zahm M."/>
            <person name="Klopp C."/>
            <person name="Cabau C."/>
            <person name="Louis A."/>
            <person name="Berthelot C."/>
            <person name="Parey E."/>
            <person name="Roest Crollius H."/>
            <person name="Montfort J."/>
            <person name="Robinson-Rechavi M."/>
            <person name="Bouchez O."/>
            <person name="Lampietro C."/>
            <person name="Lopez Roques C."/>
            <person name="Donnadieu C."/>
            <person name="Postlethwait J."/>
            <person name="Bobe J."/>
            <person name="Verreycken H."/>
            <person name="Guiguen Y."/>
        </authorList>
    </citation>
    <scope>NUCLEOTIDE SEQUENCE [LARGE SCALE GENOMIC DNA]</scope>
    <source>
        <strain evidence="1">Up_M1</strain>
        <tissue evidence="1">Testis</tissue>
    </source>
</reference>
<gene>
    <name evidence="1" type="ORF">UPYG_G00041780</name>
</gene>
<keyword evidence="2" id="KW-1185">Reference proteome</keyword>
<organism evidence="1 2">
    <name type="scientific">Umbra pygmaea</name>
    <name type="common">Eastern mudminnow</name>
    <dbReference type="NCBI Taxonomy" id="75934"/>
    <lineage>
        <taxon>Eukaryota</taxon>
        <taxon>Metazoa</taxon>
        <taxon>Chordata</taxon>
        <taxon>Craniata</taxon>
        <taxon>Vertebrata</taxon>
        <taxon>Euteleostomi</taxon>
        <taxon>Actinopterygii</taxon>
        <taxon>Neopterygii</taxon>
        <taxon>Teleostei</taxon>
        <taxon>Protacanthopterygii</taxon>
        <taxon>Esociformes</taxon>
        <taxon>Umbridae</taxon>
        <taxon>Umbra</taxon>
    </lineage>
</organism>
<protein>
    <submittedName>
        <fullName evidence="1">Uncharacterized protein</fullName>
    </submittedName>
</protein>
<dbReference type="Proteomes" id="UP001557470">
    <property type="component" value="Unassembled WGS sequence"/>
</dbReference>
<comment type="caution">
    <text evidence="1">The sequence shown here is derived from an EMBL/GenBank/DDBJ whole genome shotgun (WGS) entry which is preliminary data.</text>
</comment>
<sequence length="56" mass="6186">MHLLLPPFIREKTVSAGLLYSHTLCSESNLFPPLPTSWNTTCSVNPAWTDYLPPGA</sequence>
<dbReference type="AlphaFoldDB" id="A0ABD0YE74"/>
<proteinExistence type="predicted"/>
<dbReference type="EMBL" id="JAGEUA010000001">
    <property type="protein sequence ID" value="KAL1023512.1"/>
    <property type="molecule type" value="Genomic_DNA"/>
</dbReference>
<evidence type="ECO:0000313" key="2">
    <source>
        <dbReference type="Proteomes" id="UP001557470"/>
    </source>
</evidence>